<dbReference type="EMBL" id="JAAIUW010000213">
    <property type="protein sequence ID" value="KAF7800702.1"/>
    <property type="molecule type" value="Genomic_DNA"/>
</dbReference>
<evidence type="ECO:0000313" key="2">
    <source>
        <dbReference type="Proteomes" id="UP000634136"/>
    </source>
</evidence>
<reference evidence="1" key="1">
    <citation type="submission" date="2020-09" db="EMBL/GenBank/DDBJ databases">
        <title>Genome-Enabled Discovery of Anthraquinone Biosynthesis in Senna tora.</title>
        <authorList>
            <person name="Kang S.-H."/>
            <person name="Pandey R.P."/>
            <person name="Lee C.-M."/>
            <person name="Sim J.-S."/>
            <person name="Jeong J.-T."/>
            <person name="Choi B.-S."/>
            <person name="Jung M."/>
            <person name="Ginzburg D."/>
            <person name="Zhao K."/>
            <person name="Won S.Y."/>
            <person name="Oh T.-J."/>
            <person name="Yu Y."/>
            <person name="Kim N.-H."/>
            <person name="Lee O.R."/>
            <person name="Lee T.-H."/>
            <person name="Bashyal P."/>
            <person name="Kim T.-S."/>
            <person name="Lee W.-H."/>
            <person name="Kawkins C."/>
            <person name="Kim C.-K."/>
            <person name="Kim J.S."/>
            <person name="Ahn B.O."/>
            <person name="Rhee S.Y."/>
            <person name="Sohng J.K."/>
        </authorList>
    </citation>
    <scope>NUCLEOTIDE SEQUENCE</scope>
    <source>
        <tissue evidence="1">Leaf</tissue>
    </source>
</reference>
<dbReference type="Proteomes" id="UP000634136">
    <property type="component" value="Unassembled WGS sequence"/>
</dbReference>
<name>A0A834SH86_9FABA</name>
<comment type="caution">
    <text evidence="1">The sequence shown here is derived from an EMBL/GenBank/DDBJ whole genome shotgun (WGS) entry which is preliminary data.</text>
</comment>
<protein>
    <submittedName>
        <fullName evidence="1">Uncharacterized protein</fullName>
    </submittedName>
</protein>
<gene>
    <name evidence="1" type="ORF">G2W53_044810</name>
</gene>
<proteinExistence type="predicted"/>
<evidence type="ECO:0000313" key="1">
    <source>
        <dbReference type="EMBL" id="KAF7800702.1"/>
    </source>
</evidence>
<sequence length="53" mass="5968">MLLQRHFQAKSRDITLAFLVMSPFLGPTEEEAKTVAAAYVVRNRVDFDGNNKA</sequence>
<dbReference type="AlphaFoldDB" id="A0A834SH86"/>
<accession>A0A834SH86</accession>
<organism evidence="1 2">
    <name type="scientific">Senna tora</name>
    <dbReference type="NCBI Taxonomy" id="362788"/>
    <lineage>
        <taxon>Eukaryota</taxon>
        <taxon>Viridiplantae</taxon>
        <taxon>Streptophyta</taxon>
        <taxon>Embryophyta</taxon>
        <taxon>Tracheophyta</taxon>
        <taxon>Spermatophyta</taxon>
        <taxon>Magnoliopsida</taxon>
        <taxon>eudicotyledons</taxon>
        <taxon>Gunneridae</taxon>
        <taxon>Pentapetalae</taxon>
        <taxon>rosids</taxon>
        <taxon>fabids</taxon>
        <taxon>Fabales</taxon>
        <taxon>Fabaceae</taxon>
        <taxon>Caesalpinioideae</taxon>
        <taxon>Cassia clade</taxon>
        <taxon>Senna</taxon>
    </lineage>
</organism>
<keyword evidence="2" id="KW-1185">Reference proteome</keyword>